<name>A0A5K7ZE81_9BACT</name>
<evidence type="ECO:0000313" key="2">
    <source>
        <dbReference type="EMBL" id="BBO78071.1"/>
    </source>
</evidence>
<dbReference type="Pfam" id="PF01564">
    <property type="entry name" value="Spermine_synth"/>
    <property type="match status" value="1"/>
</dbReference>
<sequence length="224" mass="24081">MIPWQLIDTTTIPGSKQRLRLMQRGDEFSIRGDSFELMNSRQHGSEDALARLASGCLNGRSKTSMLIGGLGMGFTLAAALKELGADSRVAVAELVPAVIQWNRGPLAELAGNPLSDQRVTVHETDIAGMLKSAAAVYDAIVFDVDNGPNGLTRQENDWLYGPDGLKAAYTALRSGGVLAVWSASPDSAFPMRLRQTGFSVEEILTPARNSGKGSRHTIWLAARD</sequence>
<evidence type="ECO:0000313" key="3">
    <source>
        <dbReference type="Proteomes" id="UP000427769"/>
    </source>
</evidence>
<proteinExistence type="predicted"/>
<reference evidence="2 3" key="1">
    <citation type="submission" date="2019-11" db="EMBL/GenBank/DDBJ databases">
        <title>Comparative genomics of hydrocarbon-degrading Desulfosarcina strains.</title>
        <authorList>
            <person name="Watanabe M."/>
            <person name="Kojima H."/>
            <person name="Fukui M."/>
        </authorList>
    </citation>
    <scope>NUCLEOTIDE SEQUENCE [LARGE SCALE GENOMIC DNA]</scope>
    <source>
        <strain evidence="2 3">PP31</strain>
    </source>
</reference>
<dbReference type="RefSeq" id="WP_155306743.1">
    <property type="nucleotide sequence ID" value="NZ_AP021875.1"/>
</dbReference>
<dbReference type="PANTHER" id="PTHR43317:SF3">
    <property type="entry name" value="BLR2883 PROTEIN"/>
    <property type="match status" value="1"/>
</dbReference>
<protein>
    <submittedName>
        <fullName evidence="2">Spermidine synthase</fullName>
    </submittedName>
</protein>
<evidence type="ECO:0000256" key="1">
    <source>
        <dbReference type="ARBA" id="ARBA00023115"/>
    </source>
</evidence>
<dbReference type="AlphaFoldDB" id="A0A5K7ZE81"/>
<dbReference type="InterPro" id="IPR029063">
    <property type="entry name" value="SAM-dependent_MTases_sf"/>
</dbReference>
<dbReference type="KEGG" id="dwd:DSCW_54880"/>
<dbReference type="OrthoDB" id="9793351at2"/>
<accession>A0A5K7ZE81</accession>
<dbReference type="GO" id="GO:0006596">
    <property type="term" value="P:polyamine biosynthetic process"/>
    <property type="evidence" value="ECO:0007669"/>
    <property type="project" value="UniProtKB-KW"/>
</dbReference>
<dbReference type="Proteomes" id="UP000427769">
    <property type="component" value="Chromosome"/>
</dbReference>
<dbReference type="PANTHER" id="PTHR43317">
    <property type="entry name" value="THERMOSPERMINE SYNTHASE ACAULIS5"/>
    <property type="match status" value="1"/>
</dbReference>
<keyword evidence="1" id="KW-0620">Polyamine biosynthesis</keyword>
<gene>
    <name evidence="2" type="ORF">DSCW_54880</name>
</gene>
<dbReference type="SUPFAM" id="SSF53335">
    <property type="entry name" value="S-adenosyl-L-methionine-dependent methyltransferases"/>
    <property type="match status" value="1"/>
</dbReference>
<organism evidence="2 3">
    <name type="scientific">Desulfosarcina widdelii</name>
    <dbReference type="NCBI Taxonomy" id="947919"/>
    <lineage>
        <taxon>Bacteria</taxon>
        <taxon>Pseudomonadati</taxon>
        <taxon>Thermodesulfobacteriota</taxon>
        <taxon>Desulfobacteria</taxon>
        <taxon>Desulfobacterales</taxon>
        <taxon>Desulfosarcinaceae</taxon>
        <taxon>Desulfosarcina</taxon>
    </lineage>
</organism>
<keyword evidence="3" id="KW-1185">Reference proteome</keyword>
<dbReference type="EMBL" id="AP021875">
    <property type="protein sequence ID" value="BBO78071.1"/>
    <property type="molecule type" value="Genomic_DNA"/>
</dbReference>
<dbReference type="Gene3D" id="3.40.50.150">
    <property type="entry name" value="Vaccinia Virus protein VP39"/>
    <property type="match status" value="1"/>
</dbReference>